<dbReference type="InterPro" id="IPR017896">
    <property type="entry name" value="4Fe4S_Fe-S-bd"/>
</dbReference>
<keyword evidence="4" id="KW-0677">Repeat</keyword>
<dbReference type="PANTHER" id="PTHR43545">
    <property type="entry name" value="FORMATE DEHYDROGENASE, NITRATE-INDUCIBLE, IRON-SULFUR SUBUNIT"/>
    <property type="match status" value="1"/>
</dbReference>
<evidence type="ECO:0000256" key="3">
    <source>
        <dbReference type="ARBA" id="ARBA00022723"/>
    </source>
</evidence>
<dbReference type="CDD" id="cd10561">
    <property type="entry name" value="HybA_like"/>
    <property type="match status" value="1"/>
</dbReference>
<feature type="domain" description="4Fe-4S ferredoxin-type" evidence="7">
    <location>
        <begin position="83"/>
        <end position="112"/>
    </location>
</feature>
<evidence type="ECO:0000256" key="2">
    <source>
        <dbReference type="ARBA" id="ARBA00022485"/>
    </source>
</evidence>
<evidence type="ECO:0000256" key="6">
    <source>
        <dbReference type="ARBA" id="ARBA00023014"/>
    </source>
</evidence>
<evidence type="ECO:0000256" key="5">
    <source>
        <dbReference type="ARBA" id="ARBA00023004"/>
    </source>
</evidence>
<dbReference type="GO" id="GO:0051539">
    <property type="term" value="F:4 iron, 4 sulfur cluster binding"/>
    <property type="evidence" value="ECO:0007669"/>
    <property type="project" value="UniProtKB-KW"/>
</dbReference>
<dbReference type="Gene3D" id="3.30.70.20">
    <property type="match status" value="2"/>
</dbReference>
<reference evidence="9" key="1">
    <citation type="submission" date="2018-02" db="EMBL/GenBank/DDBJ databases">
        <authorList>
            <person name="Hausmann B."/>
        </authorList>
    </citation>
    <scope>NUCLEOTIDE SEQUENCE [LARGE SCALE GENOMIC DNA]</scope>
    <source>
        <strain evidence="9">Peat soil MAG SbA1</strain>
    </source>
</reference>
<evidence type="ECO:0000259" key="7">
    <source>
        <dbReference type="PROSITE" id="PS51379"/>
    </source>
</evidence>
<dbReference type="Proteomes" id="UP000238701">
    <property type="component" value="Unassembled WGS sequence"/>
</dbReference>
<feature type="domain" description="4Fe-4S ferredoxin-type" evidence="7">
    <location>
        <begin position="3"/>
        <end position="33"/>
    </location>
</feature>
<dbReference type="PROSITE" id="PS51379">
    <property type="entry name" value="4FE4S_FER_2"/>
    <property type="match status" value="3"/>
</dbReference>
<proteinExistence type="predicted"/>
<gene>
    <name evidence="8" type="ORF">SBA1_470070</name>
</gene>
<keyword evidence="5" id="KW-0408">Iron</keyword>
<dbReference type="PANTHER" id="PTHR43545:SF4">
    <property type="entry name" value="IRON-SULFUR PROTEIN"/>
    <property type="match status" value="1"/>
</dbReference>
<accession>A0A2U3KT60</accession>
<dbReference type="SUPFAM" id="SSF54862">
    <property type="entry name" value="4Fe-4S ferredoxins"/>
    <property type="match status" value="1"/>
</dbReference>
<evidence type="ECO:0000313" key="8">
    <source>
        <dbReference type="EMBL" id="SPF42851.1"/>
    </source>
</evidence>
<sequence length="260" mass="28803">MGKALLYDSTMCIGCKQCEQACADQNKLPYSEAIAAESVQSAHKYTVVLTKGDKFMRRLCMHCEHPACASACPVGALHKTKEGPVEYDVWKCIGCRYCMVACAFNQPKYEWGSLNPRVRKCIMCPDRVVAGKQTACAEICPTGATKFGDRDDLIKDAQERIRQNPSTYLPRIYGLNEVGGTCVLILAGVKVEEFGYPASEKIGDTPMPEYTGRVMEKVPDFIPVWSLVLGGIYWISHRRDEVAAAEAEERAREGKNGSTR</sequence>
<dbReference type="AlphaFoldDB" id="A0A2U3KT60"/>
<keyword evidence="3" id="KW-0479">Metal-binding</keyword>
<keyword evidence="2" id="KW-0004">4Fe-4S</keyword>
<evidence type="ECO:0000256" key="1">
    <source>
        <dbReference type="ARBA" id="ARBA00004196"/>
    </source>
</evidence>
<dbReference type="GO" id="GO:0030313">
    <property type="term" value="C:cell envelope"/>
    <property type="evidence" value="ECO:0007669"/>
    <property type="project" value="UniProtKB-SubCell"/>
</dbReference>
<protein>
    <submittedName>
        <fullName evidence="8">4Fe-4S ferredoxin, iron-sulfur binding protein</fullName>
    </submittedName>
</protein>
<organism evidence="8 9">
    <name type="scientific">Candidatus Sulfotelmatobacter kueseliae</name>
    <dbReference type="NCBI Taxonomy" id="2042962"/>
    <lineage>
        <taxon>Bacteria</taxon>
        <taxon>Pseudomonadati</taxon>
        <taxon>Acidobacteriota</taxon>
        <taxon>Terriglobia</taxon>
        <taxon>Terriglobales</taxon>
        <taxon>Candidatus Korobacteraceae</taxon>
        <taxon>Candidatus Sulfotelmatobacter</taxon>
    </lineage>
</organism>
<dbReference type="InterPro" id="IPR051555">
    <property type="entry name" value="FDH_Electron_Transfer_Unit"/>
</dbReference>
<dbReference type="GO" id="GO:0046872">
    <property type="term" value="F:metal ion binding"/>
    <property type="evidence" value="ECO:0007669"/>
    <property type="project" value="UniProtKB-KW"/>
</dbReference>
<dbReference type="OrthoDB" id="9810688at2"/>
<keyword evidence="6" id="KW-0411">Iron-sulfur</keyword>
<dbReference type="EMBL" id="OMOD01000141">
    <property type="protein sequence ID" value="SPF42851.1"/>
    <property type="molecule type" value="Genomic_DNA"/>
</dbReference>
<evidence type="ECO:0000256" key="4">
    <source>
        <dbReference type="ARBA" id="ARBA00022737"/>
    </source>
</evidence>
<dbReference type="Pfam" id="PF13247">
    <property type="entry name" value="Fer4_11"/>
    <property type="match status" value="1"/>
</dbReference>
<name>A0A2U3KT60_9BACT</name>
<feature type="domain" description="4Fe-4S ferredoxin-type" evidence="7">
    <location>
        <begin position="51"/>
        <end position="82"/>
    </location>
</feature>
<evidence type="ECO:0000313" key="9">
    <source>
        <dbReference type="Proteomes" id="UP000238701"/>
    </source>
</evidence>
<comment type="subcellular location">
    <subcellularLocation>
        <location evidence="1">Cell envelope</location>
    </subcellularLocation>
</comment>